<dbReference type="EMBL" id="DS985399">
    <property type="protein sequence ID" value="EDV18946.1"/>
    <property type="molecule type" value="Genomic_DNA"/>
</dbReference>
<dbReference type="Gene3D" id="2.60.120.650">
    <property type="entry name" value="Cupin"/>
    <property type="match status" value="1"/>
</dbReference>
<comment type="subcellular location">
    <subcellularLocation>
        <location evidence="1">Nucleus</location>
    </subcellularLocation>
</comment>
<dbReference type="STRING" id="10228.B3SE99"/>
<dbReference type="GO" id="GO:0046872">
    <property type="term" value="F:metal ion binding"/>
    <property type="evidence" value="ECO:0007669"/>
    <property type="project" value="UniProtKB-KW"/>
</dbReference>
<dbReference type="GO" id="GO:0006325">
    <property type="term" value="P:chromatin organization"/>
    <property type="evidence" value="ECO:0007669"/>
    <property type="project" value="UniProtKB-KW"/>
</dbReference>
<dbReference type="HOGENOM" id="CLU_1356228_0_0_1"/>
<keyword evidence="4" id="KW-0560">Oxidoreductase</keyword>
<dbReference type="AlphaFoldDB" id="B3SE99"/>
<dbReference type="SUPFAM" id="SSF51197">
    <property type="entry name" value="Clavaminate synthase-like"/>
    <property type="match status" value="1"/>
</dbReference>
<evidence type="ECO:0000256" key="2">
    <source>
        <dbReference type="ARBA" id="ARBA00022723"/>
    </source>
</evidence>
<proteinExistence type="predicted"/>
<dbReference type="Proteomes" id="UP000009022">
    <property type="component" value="Unassembled WGS sequence"/>
</dbReference>
<keyword evidence="3" id="KW-0156">Chromatin regulator</keyword>
<dbReference type="GeneID" id="6759782"/>
<dbReference type="CTD" id="6759782"/>
<protein>
    <recommendedName>
        <fullName evidence="6">Jumonji helical domain-containing protein</fullName>
    </recommendedName>
</protein>
<organism evidence="7 8">
    <name type="scientific">Trichoplax adhaerens</name>
    <name type="common">Trichoplax reptans</name>
    <dbReference type="NCBI Taxonomy" id="10228"/>
    <lineage>
        <taxon>Eukaryota</taxon>
        <taxon>Metazoa</taxon>
        <taxon>Placozoa</taxon>
        <taxon>Uniplacotomia</taxon>
        <taxon>Trichoplacea</taxon>
        <taxon>Trichoplacidae</taxon>
        <taxon>Trichoplax</taxon>
    </lineage>
</organism>
<keyword evidence="2" id="KW-0479">Metal-binding</keyword>
<name>B3SE99_TRIAD</name>
<dbReference type="KEGG" id="tad:TRIADDRAFT_62596"/>
<dbReference type="Pfam" id="PF17811">
    <property type="entry name" value="JHD"/>
    <property type="match status" value="1"/>
</dbReference>
<evidence type="ECO:0000313" key="8">
    <source>
        <dbReference type="Proteomes" id="UP000009022"/>
    </source>
</evidence>
<keyword evidence="4" id="KW-0223">Dioxygenase</keyword>
<sequence>MLPKFAAGWIHAVYTPTDSLVFGGNFLHFLNMELQLKVYDLEIRLNTPEKFLFPFFETCIWYSGRYLVDLRGGDSEKKILVSPHLKEAAAAVLAYLRKWCLKENIKRHKRYIPTCINFKQLIIHLEEVVSEQLSTKIGSNSTEMKISDCVTKTCDTPGSEYSMQKKASLENDFTGTCQELSHSIADAKDCAGHPACALLYLD</sequence>
<dbReference type="PhylomeDB" id="B3SE99"/>
<dbReference type="PANTHER" id="PTHR23123">
    <property type="entry name" value="PHD/F-BOX CONTAINING PROTEIN"/>
    <property type="match status" value="1"/>
</dbReference>
<dbReference type="InParanoid" id="B3SE99"/>
<dbReference type="eggNOG" id="KOG1633">
    <property type="taxonomic scope" value="Eukaryota"/>
</dbReference>
<evidence type="ECO:0000256" key="5">
    <source>
        <dbReference type="ARBA" id="ARBA00023242"/>
    </source>
</evidence>
<dbReference type="RefSeq" id="XP_002118568.1">
    <property type="nucleotide sequence ID" value="XM_002118532.1"/>
</dbReference>
<evidence type="ECO:0000256" key="3">
    <source>
        <dbReference type="ARBA" id="ARBA00022853"/>
    </source>
</evidence>
<reference evidence="7 8" key="1">
    <citation type="journal article" date="2008" name="Nature">
        <title>The Trichoplax genome and the nature of placozoans.</title>
        <authorList>
            <person name="Srivastava M."/>
            <person name="Begovic E."/>
            <person name="Chapman J."/>
            <person name="Putnam N.H."/>
            <person name="Hellsten U."/>
            <person name="Kawashima T."/>
            <person name="Kuo A."/>
            <person name="Mitros T."/>
            <person name="Salamov A."/>
            <person name="Carpenter M.L."/>
            <person name="Signorovitch A.Y."/>
            <person name="Moreno M.A."/>
            <person name="Kamm K."/>
            <person name="Grimwood J."/>
            <person name="Schmutz J."/>
            <person name="Shapiro H."/>
            <person name="Grigoriev I.V."/>
            <person name="Buss L.W."/>
            <person name="Schierwater B."/>
            <person name="Dellaporta S.L."/>
            <person name="Rokhsar D.S."/>
        </authorList>
    </citation>
    <scope>NUCLEOTIDE SEQUENCE [LARGE SCALE GENOMIC DNA]</scope>
    <source>
        <strain evidence="7 8">Grell-BS-1999</strain>
    </source>
</reference>
<dbReference type="GO" id="GO:0051213">
    <property type="term" value="F:dioxygenase activity"/>
    <property type="evidence" value="ECO:0007669"/>
    <property type="project" value="UniProtKB-KW"/>
</dbReference>
<dbReference type="OrthoDB" id="5876800at2759"/>
<accession>B3SE99</accession>
<feature type="domain" description="Jumonji helical" evidence="6">
    <location>
        <begin position="30"/>
        <end position="126"/>
    </location>
</feature>
<evidence type="ECO:0000256" key="1">
    <source>
        <dbReference type="ARBA" id="ARBA00004123"/>
    </source>
</evidence>
<evidence type="ECO:0000259" key="6">
    <source>
        <dbReference type="Pfam" id="PF17811"/>
    </source>
</evidence>
<dbReference type="GO" id="GO:0005634">
    <property type="term" value="C:nucleus"/>
    <property type="evidence" value="ECO:0007669"/>
    <property type="project" value="UniProtKB-SubCell"/>
</dbReference>
<dbReference type="InterPro" id="IPR050690">
    <property type="entry name" value="JHDM1_Histone_Demethylase"/>
</dbReference>
<keyword evidence="8" id="KW-1185">Reference proteome</keyword>
<evidence type="ECO:0000256" key="4">
    <source>
        <dbReference type="ARBA" id="ARBA00022964"/>
    </source>
</evidence>
<gene>
    <name evidence="7" type="ORF">TRIADDRAFT_62596</name>
</gene>
<keyword evidence="5" id="KW-0539">Nucleus</keyword>
<dbReference type="Gene3D" id="1.20.58.1360">
    <property type="match status" value="1"/>
</dbReference>
<evidence type="ECO:0000313" key="7">
    <source>
        <dbReference type="EMBL" id="EDV18946.1"/>
    </source>
</evidence>
<dbReference type="InterPro" id="IPR041070">
    <property type="entry name" value="JHD"/>
</dbReference>